<evidence type="ECO:0000313" key="3">
    <source>
        <dbReference type="Proteomes" id="UP000294257"/>
    </source>
</evidence>
<protein>
    <submittedName>
        <fullName evidence="2">Choice-of-anchor B domain-containing protein</fullName>
    </submittedName>
</protein>
<evidence type="ECO:0000313" key="2">
    <source>
        <dbReference type="EMBL" id="RZS34420.1"/>
    </source>
</evidence>
<evidence type="ECO:0000256" key="1">
    <source>
        <dbReference type="SAM" id="SignalP"/>
    </source>
</evidence>
<dbReference type="AlphaFoldDB" id="A0A4Q7KHM6"/>
<comment type="caution">
    <text evidence="2">The sequence shown here is derived from an EMBL/GenBank/DDBJ whole genome shotgun (WGS) entry which is preliminary data.</text>
</comment>
<dbReference type="RefSeq" id="WP_130346859.1">
    <property type="nucleotide sequence ID" value="NZ_SGWQ01000009.1"/>
</dbReference>
<accession>A0A4Q7KHM6</accession>
<dbReference type="OrthoDB" id="9815940at2"/>
<organism evidence="2 3">
    <name type="scientific">Herbihabitans rhizosphaerae</name>
    <dbReference type="NCBI Taxonomy" id="1872711"/>
    <lineage>
        <taxon>Bacteria</taxon>
        <taxon>Bacillati</taxon>
        <taxon>Actinomycetota</taxon>
        <taxon>Actinomycetes</taxon>
        <taxon>Pseudonocardiales</taxon>
        <taxon>Pseudonocardiaceae</taxon>
        <taxon>Herbihabitans</taxon>
    </lineage>
</organism>
<keyword evidence="1" id="KW-0732">Signal</keyword>
<keyword evidence="3" id="KW-1185">Reference proteome</keyword>
<reference evidence="2 3" key="1">
    <citation type="submission" date="2019-02" db="EMBL/GenBank/DDBJ databases">
        <title>Genomic Encyclopedia of Type Strains, Phase IV (KMG-IV): sequencing the most valuable type-strain genomes for metagenomic binning, comparative biology and taxonomic classification.</title>
        <authorList>
            <person name="Goeker M."/>
        </authorList>
    </citation>
    <scope>NUCLEOTIDE SEQUENCE [LARGE SCALE GENOMIC DNA]</scope>
    <source>
        <strain evidence="2 3">DSM 101727</strain>
    </source>
</reference>
<dbReference type="PANTHER" id="PTHR38787">
    <property type="entry name" value="REGULATORY P DOMAIN-CONTAINING PROTEIN"/>
    <property type="match status" value="1"/>
</dbReference>
<proteinExistence type="predicted"/>
<dbReference type="NCBIfam" id="TIGR04312">
    <property type="entry name" value="choice_anch_B"/>
    <property type="match status" value="1"/>
</dbReference>
<feature type="chain" id="PRO_5020978286" evidence="1">
    <location>
        <begin position="28"/>
        <end position="430"/>
    </location>
</feature>
<dbReference type="SUPFAM" id="SSF75011">
    <property type="entry name" value="3-carboxy-cis,cis-mucoante lactonizing enzyme"/>
    <property type="match status" value="1"/>
</dbReference>
<sequence length="430" mass="46496">MKALVRAATLGAILVATAALFTQQASAHDPETPEGQAEIARWMTARAPTDFSPAVRGAAVPCANGMADKYPCKNIDLLSTMPLGQIGGGNGNDIWGWVDPSTKREYAIVGRTNGTAFVDVTDAVAPKYLGNLPSHGGTSTWRDMKVYKDHAFIVADQIRGHGMQVFDLTRLREVTNPQTFTEDVHYDGFGPAHNIAINEESGYAYAVGSNTCSAGPHMVDIRNPKQPVNAGCVSQDGYTHDTQCVNYKGPDGSAKDRELCFNSNEDTLTIVDVTDKTNPTQLARKPYDGSAYTHQGWLTADHRYFLLDDELDEQSGGDGHTKTYIFDVASVADPKPIGTYTAPVTASDHNQYVMGGHSYQANYQSGLRVLDIGQVASGKLTEAGFFDIYPQSDRPGFNGAWSVYPYFPSGNVVVNGIEQGLIVVKPNVTR</sequence>
<feature type="signal peptide" evidence="1">
    <location>
        <begin position="1"/>
        <end position="27"/>
    </location>
</feature>
<gene>
    <name evidence="2" type="ORF">EV193_109211</name>
</gene>
<dbReference type="EMBL" id="SGWQ01000009">
    <property type="protein sequence ID" value="RZS34420.1"/>
    <property type="molecule type" value="Genomic_DNA"/>
</dbReference>
<dbReference type="InterPro" id="IPR027589">
    <property type="entry name" value="Choice_anch_B"/>
</dbReference>
<dbReference type="PANTHER" id="PTHR38787:SF3">
    <property type="entry name" value="REGULATORY P DOMAIN-CONTAINING PROTEIN"/>
    <property type="match status" value="1"/>
</dbReference>
<dbReference type="GO" id="GO:0005576">
    <property type="term" value="C:extracellular region"/>
    <property type="evidence" value="ECO:0007669"/>
    <property type="project" value="TreeGrafter"/>
</dbReference>
<name>A0A4Q7KHM6_9PSEU</name>
<dbReference type="Proteomes" id="UP000294257">
    <property type="component" value="Unassembled WGS sequence"/>
</dbReference>